<name>A0A1V6SGR0_9EURO</name>
<keyword evidence="11" id="KW-1185">Reference proteome</keyword>
<dbReference type="PANTHER" id="PTHR31595:SF57">
    <property type="entry name" value="OS04G0481900 PROTEIN"/>
    <property type="match status" value="1"/>
</dbReference>
<keyword evidence="5 8" id="KW-0812">Transmembrane</keyword>
<accession>A0A1V6SGR0</accession>
<keyword evidence="7 8" id="KW-0472">Membrane</keyword>
<evidence type="ECO:0000259" key="9">
    <source>
        <dbReference type="Pfam" id="PF13813"/>
    </source>
</evidence>
<evidence type="ECO:0000256" key="1">
    <source>
        <dbReference type="ARBA" id="ARBA00004141"/>
    </source>
</evidence>
<protein>
    <recommendedName>
        <fullName evidence="9">Wax synthase domain-containing protein</fullName>
    </recommendedName>
</protein>
<evidence type="ECO:0000256" key="8">
    <source>
        <dbReference type="SAM" id="Phobius"/>
    </source>
</evidence>
<comment type="caution">
    <text evidence="10">The sequence shown here is derived from an EMBL/GenBank/DDBJ whole genome shotgun (WGS) entry which is preliminary data.</text>
</comment>
<evidence type="ECO:0000256" key="6">
    <source>
        <dbReference type="ARBA" id="ARBA00022989"/>
    </source>
</evidence>
<sequence length="431" mass="47827">MAEMDASSWKPTTLETKPFSLDSGHYTALAFVLAVCVPQAPHGTALRYGLLLLQITCAVQAFLARPPSVPDRAVLYTSGVLMGNLLARYFDRLYTTAPEKTFHRIIDSQTPEDTTRLSAPKRFFWALELFSVTRGIGWNWRVAGIPKSPVPTTRFQFAAAQLLRWTVMYAGLHLVNVTCQVISSNPNATTSLPGNLHIYALIVCGFAITIYSHFAILMLPLSALCVGLQVGPRSWQDVASWPPNFGSVREAYSIRRFWGYTWHQQLRRQAGAPGAYLISLLPDSVMTSKRTSVRLARRYSLLMMSFVISGLIHACGTYQVTRALGLPSSDGGEMKYFALQGMAIIAEDFGCWVLGIDDRGTQPGVMRRWMGYAITLSWYIWSRVQLKGVPVALAMGIEDEKGDLFAALELVRLSAVAVPGNFVAMAWELIW</sequence>
<feature type="domain" description="Wax synthase" evidence="9">
    <location>
        <begin position="241"/>
        <end position="322"/>
    </location>
</feature>
<comment type="pathway">
    <text evidence="2">Secondary metabolite biosynthesis.</text>
</comment>
<dbReference type="EMBL" id="MLQL01000063">
    <property type="protein sequence ID" value="OQE12773.1"/>
    <property type="molecule type" value="Genomic_DNA"/>
</dbReference>
<comment type="similarity">
    <text evidence="3">Belongs to the wax synthase family.</text>
</comment>
<keyword evidence="4" id="KW-0808">Transferase</keyword>
<dbReference type="PANTHER" id="PTHR31595">
    <property type="entry name" value="LONG-CHAIN-ALCOHOL O-FATTY-ACYLTRANSFERASE 3-RELATED"/>
    <property type="match status" value="1"/>
</dbReference>
<reference evidence="11" key="1">
    <citation type="journal article" date="2017" name="Nat. Microbiol.">
        <title>Global analysis of biosynthetic gene clusters reveals vast potential of secondary metabolite production in Penicillium species.</title>
        <authorList>
            <person name="Nielsen J.C."/>
            <person name="Grijseels S."/>
            <person name="Prigent S."/>
            <person name="Ji B."/>
            <person name="Dainat J."/>
            <person name="Nielsen K.F."/>
            <person name="Frisvad J.C."/>
            <person name="Workman M."/>
            <person name="Nielsen J."/>
        </authorList>
    </citation>
    <scope>NUCLEOTIDE SEQUENCE [LARGE SCALE GENOMIC DNA]</scope>
    <source>
        <strain evidence="11">IBT 14082</strain>
    </source>
</reference>
<evidence type="ECO:0000256" key="5">
    <source>
        <dbReference type="ARBA" id="ARBA00022692"/>
    </source>
</evidence>
<keyword evidence="6 8" id="KW-1133">Transmembrane helix</keyword>
<dbReference type="InterPro" id="IPR032805">
    <property type="entry name" value="Wax_synthase_dom"/>
</dbReference>
<feature type="transmembrane region" description="Helical" evidence="8">
    <location>
        <begin position="198"/>
        <end position="226"/>
    </location>
</feature>
<dbReference type="Pfam" id="PF13813">
    <property type="entry name" value="MBOAT_2"/>
    <property type="match status" value="1"/>
</dbReference>
<feature type="transmembrane region" description="Helical" evidence="8">
    <location>
        <begin position="336"/>
        <end position="356"/>
    </location>
</feature>
<evidence type="ECO:0000313" key="10">
    <source>
        <dbReference type="EMBL" id="OQE12773.1"/>
    </source>
</evidence>
<dbReference type="GO" id="GO:0006629">
    <property type="term" value="P:lipid metabolic process"/>
    <property type="evidence" value="ECO:0007669"/>
    <property type="project" value="InterPro"/>
</dbReference>
<evidence type="ECO:0000256" key="3">
    <source>
        <dbReference type="ARBA" id="ARBA00007282"/>
    </source>
</evidence>
<dbReference type="InterPro" id="IPR044851">
    <property type="entry name" value="Wax_synthase"/>
</dbReference>
<dbReference type="AlphaFoldDB" id="A0A1V6SGR0"/>
<dbReference type="GO" id="GO:0016020">
    <property type="term" value="C:membrane"/>
    <property type="evidence" value="ECO:0007669"/>
    <property type="project" value="UniProtKB-SubCell"/>
</dbReference>
<evidence type="ECO:0000313" key="11">
    <source>
        <dbReference type="Proteomes" id="UP000191342"/>
    </source>
</evidence>
<feature type="transmembrane region" description="Helical" evidence="8">
    <location>
        <begin position="162"/>
        <end position="183"/>
    </location>
</feature>
<gene>
    <name evidence="10" type="ORF">PENFLA_c063G11020</name>
</gene>
<dbReference type="OrthoDB" id="1077582at2759"/>
<comment type="subcellular location">
    <subcellularLocation>
        <location evidence="1">Membrane</location>
        <topology evidence="1">Multi-pass membrane protein</topology>
    </subcellularLocation>
</comment>
<evidence type="ECO:0000256" key="7">
    <source>
        <dbReference type="ARBA" id="ARBA00023136"/>
    </source>
</evidence>
<dbReference type="GO" id="GO:0008374">
    <property type="term" value="F:O-acyltransferase activity"/>
    <property type="evidence" value="ECO:0007669"/>
    <property type="project" value="InterPro"/>
</dbReference>
<proteinExistence type="inferred from homology"/>
<feature type="transmembrane region" description="Helical" evidence="8">
    <location>
        <begin position="299"/>
        <end position="321"/>
    </location>
</feature>
<evidence type="ECO:0000256" key="4">
    <source>
        <dbReference type="ARBA" id="ARBA00022679"/>
    </source>
</evidence>
<dbReference type="Proteomes" id="UP000191342">
    <property type="component" value="Unassembled WGS sequence"/>
</dbReference>
<evidence type="ECO:0000256" key="2">
    <source>
        <dbReference type="ARBA" id="ARBA00005179"/>
    </source>
</evidence>
<organism evidence="10 11">
    <name type="scientific">Penicillium flavigenum</name>
    <dbReference type="NCBI Taxonomy" id="254877"/>
    <lineage>
        <taxon>Eukaryota</taxon>
        <taxon>Fungi</taxon>
        <taxon>Dikarya</taxon>
        <taxon>Ascomycota</taxon>
        <taxon>Pezizomycotina</taxon>
        <taxon>Eurotiomycetes</taxon>
        <taxon>Eurotiomycetidae</taxon>
        <taxon>Eurotiales</taxon>
        <taxon>Aspergillaceae</taxon>
        <taxon>Penicillium</taxon>
    </lineage>
</organism>